<sequence length="521" mass="58805">MDIINQLKIFTALSGTAMVGGEVLSYYIKHYINKADKLATAYVDDGLELEDILGEDGIILSKDLQLKEKYDFEGSVTFGPTGSGKTTSEFIPNLLSNDLKGSIIVTDPKGELFKLTSKYQEKVCKRRVLKFSPLEPDKSEKYNLLTSCKDNSEVVELASTLLINGALSIELSTGKKTGGAEWVQMAEPLLAAALLYARDQEYPFNNIELAFKLIINLDTEQLDILFSQSDNIDIRTQWSIFKVVGKADRTEGSIKITLASNMKLFTDYRVNMTGAESTFDLESFRKIPTIIYVTYPENKSSYIGPYIAPFFSQAINKLLDNYNDESLPVTTLFDEFGNIGMLNNMSINVATIRSRRISMNICLQSITQLYQVYGRENAKAILNNLKTKIVLPGLSDIDTLNYISSLCGDKEITICNTTVNKQSTTHSYSKTKVKLFENSELRCLKENEMLMVISNKQPVITTQNRYYENERYTSNIFKNTSNIPSYNTKDTQISIDRKLKNMKLQLELEDDVEDAGKELFQ</sequence>
<evidence type="ECO:0000256" key="3">
    <source>
        <dbReference type="ARBA" id="ARBA00022475"/>
    </source>
</evidence>
<dbReference type="InterPro" id="IPR051539">
    <property type="entry name" value="T4SS-coupling_protein"/>
</dbReference>
<organism evidence="7 8">
    <name type="scientific">Candidatus Clostridium helianthi</name>
    <dbReference type="NCBI Taxonomy" id="3381660"/>
    <lineage>
        <taxon>Bacteria</taxon>
        <taxon>Bacillati</taxon>
        <taxon>Bacillota</taxon>
        <taxon>Clostridia</taxon>
        <taxon>Eubacteriales</taxon>
        <taxon>Clostridiaceae</taxon>
        <taxon>Clostridium</taxon>
    </lineage>
</organism>
<keyword evidence="5" id="KW-1133">Transmembrane helix</keyword>
<protein>
    <submittedName>
        <fullName evidence="7">Type IV secretory system conjugative DNA transfer family protein</fullName>
    </submittedName>
</protein>
<evidence type="ECO:0000313" key="8">
    <source>
        <dbReference type="Proteomes" id="UP001623600"/>
    </source>
</evidence>
<evidence type="ECO:0000256" key="1">
    <source>
        <dbReference type="ARBA" id="ARBA00004651"/>
    </source>
</evidence>
<dbReference type="Proteomes" id="UP001623600">
    <property type="component" value="Unassembled WGS sequence"/>
</dbReference>
<dbReference type="PANTHER" id="PTHR37937">
    <property type="entry name" value="CONJUGATIVE TRANSFER: DNA TRANSPORT"/>
    <property type="match status" value="1"/>
</dbReference>
<evidence type="ECO:0000256" key="2">
    <source>
        <dbReference type="ARBA" id="ARBA00008806"/>
    </source>
</evidence>
<dbReference type="CDD" id="cd01127">
    <property type="entry name" value="TrwB_TraG_TraD_VirD4"/>
    <property type="match status" value="1"/>
</dbReference>
<dbReference type="EMBL" id="JBJIAB010000011">
    <property type="protein sequence ID" value="MFL0165573.1"/>
    <property type="molecule type" value="Genomic_DNA"/>
</dbReference>
<evidence type="ECO:0000256" key="6">
    <source>
        <dbReference type="ARBA" id="ARBA00023136"/>
    </source>
</evidence>
<evidence type="ECO:0000256" key="5">
    <source>
        <dbReference type="ARBA" id="ARBA00022989"/>
    </source>
</evidence>
<dbReference type="Gene3D" id="3.40.50.300">
    <property type="entry name" value="P-loop containing nucleotide triphosphate hydrolases"/>
    <property type="match status" value="1"/>
</dbReference>
<dbReference type="SUPFAM" id="SSF52540">
    <property type="entry name" value="P-loop containing nucleoside triphosphate hydrolases"/>
    <property type="match status" value="1"/>
</dbReference>
<dbReference type="RefSeq" id="WP_406761185.1">
    <property type="nucleotide sequence ID" value="NZ_JBJIAB010000011.1"/>
</dbReference>
<comment type="subcellular location">
    <subcellularLocation>
        <location evidence="1">Cell membrane</location>
        <topology evidence="1">Multi-pass membrane protein</topology>
    </subcellularLocation>
</comment>
<comment type="similarity">
    <text evidence="2">Belongs to the VirD4/TraG family.</text>
</comment>
<keyword evidence="6" id="KW-0472">Membrane</keyword>
<dbReference type="InterPro" id="IPR027417">
    <property type="entry name" value="P-loop_NTPase"/>
</dbReference>
<dbReference type="Pfam" id="PF02534">
    <property type="entry name" value="T4SS-DNA_transf"/>
    <property type="match status" value="1"/>
</dbReference>
<keyword evidence="3" id="KW-1003">Cell membrane</keyword>
<keyword evidence="8" id="KW-1185">Reference proteome</keyword>
<dbReference type="PANTHER" id="PTHR37937:SF1">
    <property type="entry name" value="CONJUGATIVE TRANSFER: DNA TRANSPORT"/>
    <property type="match status" value="1"/>
</dbReference>
<dbReference type="InterPro" id="IPR003688">
    <property type="entry name" value="TraG/VirD4"/>
</dbReference>
<gene>
    <name evidence="7" type="ORF">ACJDTP_10885</name>
</gene>
<name>A0ABW8S661_9CLOT</name>
<keyword evidence="4" id="KW-0812">Transmembrane</keyword>
<proteinExistence type="inferred from homology"/>
<accession>A0ABW8S661</accession>
<evidence type="ECO:0000256" key="4">
    <source>
        <dbReference type="ARBA" id="ARBA00022692"/>
    </source>
</evidence>
<comment type="caution">
    <text evidence="7">The sequence shown here is derived from an EMBL/GenBank/DDBJ whole genome shotgun (WGS) entry which is preliminary data.</text>
</comment>
<evidence type="ECO:0000313" key="7">
    <source>
        <dbReference type="EMBL" id="MFL0165573.1"/>
    </source>
</evidence>
<reference evidence="7 8" key="1">
    <citation type="submission" date="2024-11" db="EMBL/GenBank/DDBJ databases">
        <authorList>
            <person name="Heng Y.C."/>
            <person name="Lim A.C.H."/>
            <person name="Lee J.K.Y."/>
            <person name="Kittelmann S."/>
        </authorList>
    </citation>
    <scope>NUCLEOTIDE SEQUENCE [LARGE SCALE GENOMIC DNA]</scope>
    <source>
        <strain evidence="7 8">WILCCON 0112</strain>
    </source>
</reference>